<feature type="region of interest" description="Disordered" evidence="1">
    <location>
        <begin position="1"/>
        <end position="28"/>
    </location>
</feature>
<reference evidence="2 3" key="1">
    <citation type="submission" date="2024-02" db="EMBL/GenBank/DDBJ databases">
        <title>High-quality chromosome-scale genome assembly of Pensacola bahiagrass (Paspalum notatum Flugge var. saurae).</title>
        <authorList>
            <person name="Vega J.M."/>
            <person name="Podio M."/>
            <person name="Orjuela J."/>
            <person name="Siena L.A."/>
            <person name="Pessino S.C."/>
            <person name="Combes M.C."/>
            <person name="Mariac C."/>
            <person name="Albertini E."/>
            <person name="Pupilli F."/>
            <person name="Ortiz J.P.A."/>
            <person name="Leblanc O."/>
        </authorList>
    </citation>
    <scope>NUCLEOTIDE SEQUENCE [LARGE SCALE GENOMIC DNA]</scope>
    <source>
        <strain evidence="2">R1</strain>
        <tissue evidence="2">Leaf</tissue>
    </source>
</reference>
<evidence type="ECO:0000313" key="3">
    <source>
        <dbReference type="Proteomes" id="UP001341281"/>
    </source>
</evidence>
<dbReference type="Proteomes" id="UP001341281">
    <property type="component" value="Chromosome 01"/>
</dbReference>
<accession>A0AAQ3PJI4</accession>
<organism evidence="2 3">
    <name type="scientific">Paspalum notatum var. saurae</name>
    <dbReference type="NCBI Taxonomy" id="547442"/>
    <lineage>
        <taxon>Eukaryota</taxon>
        <taxon>Viridiplantae</taxon>
        <taxon>Streptophyta</taxon>
        <taxon>Embryophyta</taxon>
        <taxon>Tracheophyta</taxon>
        <taxon>Spermatophyta</taxon>
        <taxon>Magnoliopsida</taxon>
        <taxon>Liliopsida</taxon>
        <taxon>Poales</taxon>
        <taxon>Poaceae</taxon>
        <taxon>PACMAD clade</taxon>
        <taxon>Panicoideae</taxon>
        <taxon>Andropogonodae</taxon>
        <taxon>Paspaleae</taxon>
        <taxon>Paspalinae</taxon>
        <taxon>Paspalum</taxon>
    </lineage>
</organism>
<evidence type="ECO:0000313" key="2">
    <source>
        <dbReference type="EMBL" id="WVZ52797.1"/>
    </source>
</evidence>
<protein>
    <submittedName>
        <fullName evidence="2">Uncharacterized protein</fullName>
    </submittedName>
</protein>
<proteinExistence type="predicted"/>
<evidence type="ECO:0000256" key="1">
    <source>
        <dbReference type="SAM" id="MobiDB-lite"/>
    </source>
</evidence>
<dbReference type="EMBL" id="CP144745">
    <property type="protein sequence ID" value="WVZ52797.1"/>
    <property type="molecule type" value="Genomic_DNA"/>
</dbReference>
<name>A0AAQ3PJI4_PASNO</name>
<gene>
    <name evidence="2" type="ORF">U9M48_003819</name>
</gene>
<feature type="compositionally biased region" description="Polar residues" evidence="1">
    <location>
        <begin position="17"/>
        <end position="28"/>
    </location>
</feature>
<dbReference type="AlphaFoldDB" id="A0AAQ3PJI4"/>
<keyword evidence="3" id="KW-1185">Reference proteome</keyword>
<sequence>MAPLTSLNLPHHESPWNRKQQQYRTSSSAHHRVYSAAATNPMLFAPSINVCEEQQKYSLRKANVGLKEYK</sequence>